<dbReference type="OrthoDB" id="5105709at2759"/>
<gene>
    <name evidence="2" type="ORF">FPCIR_2426</name>
</gene>
<reference evidence="2 3" key="1">
    <citation type="submission" date="2020-05" db="EMBL/GenBank/DDBJ databases">
        <title>Identification and distribution of gene clusters putatively required for synthesis of sphingolipid metabolism inhibitors in phylogenetically diverse species of the filamentous fungus Fusarium.</title>
        <authorList>
            <person name="Kim H.-S."/>
            <person name="Busman M."/>
            <person name="Brown D.W."/>
            <person name="Divon H."/>
            <person name="Uhlig S."/>
            <person name="Proctor R.H."/>
        </authorList>
    </citation>
    <scope>NUCLEOTIDE SEQUENCE [LARGE SCALE GENOMIC DNA]</scope>
    <source>
        <strain evidence="2 3">NRRL 36939</strain>
    </source>
</reference>
<name>A0A8H5PML7_9HYPO</name>
<evidence type="ECO:0000256" key="1">
    <source>
        <dbReference type="SAM" id="MobiDB-lite"/>
    </source>
</evidence>
<dbReference type="AlphaFoldDB" id="A0A8H5PML7"/>
<evidence type="ECO:0000313" key="3">
    <source>
        <dbReference type="Proteomes" id="UP000546213"/>
    </source>
</evidence>
<dbReference type="SUPFAM" id="SSF52540">
    <property type="entry name" value="P-loop containing nucleoside triphosphate hydrolases"/>
    <property type="match status" value="1"/>
</dbReference>
<protein>
    <submittedName>
        <fullName evidence="2">Global transactivator</fullName>
    </submittedName>
</protein>
<proteinExistence type="predicted"/>
<sequence>MLGFHYPSEGSNDHVHATANGDEEDGDFDEEGIATYLNILHDMTVRPSQGIKINSATNYEFATDRQTRSAARRPYTRPQVSQHTLRTLEACCRKSRGKAPRGKKDDGTGWLHLIEAQQHAYHPMLVQLKLAHRGLMESVAEWCRQLGKGDNSLSRRVEAILDTIQEHLDLRPDDSFIIVDESVWFLDIVAIALKKTYHPVAHDTYNGRLDTVQRHLTIKKVDQAMPLHTLLASRGTGSQGLDMQFANIVIDADLGQQKHTFIHELRAQGCAVEKYAMEIRDKKSRTLDAIDML</sequence>
<dbReference type="Proteomes" id="UP000546213">
    <property type="component" value="Unassembled WGS sequence"/>
</dbReference>
<organism evidence="2 3">
    <name type="scientific">Fusarium pseudocircinatum</name>
    <dbReference type="NCBI Taxonomy" id="56676"/>
    <lineage>
        <taxon>Eukaryota</taxon>
        <taxon>Fungi</taxon>
        <taxon>Dikarya</taxon>
        <taxon>Ascomycota</taxon>
        <taxon>Pezizomycotina</taxon>
        <taxon>Sordariomycetes</taxon>
        <taxon>Hypocreomycetidae</taxon>
        <taxon>Hypocreales</taxon>
        <taxon>Nectriaceae</taxon>
        <taxon>Fusarium</taxon>
        <taxon>Fusarium fujikuroi species complex</taxon>
    </lineage>
</organism>
<feature type="region of interest" description="Disordered" evidence="1">
    <location>
        <begin position="1"/>
        <end position="26"/>
    </location>
</feature>
<dbReference type="Gene3D" id="3.40.50.300">
    <property type="entry name" value="P-loop containing nucleotide triphosphate hydrolases"/>
    <property type="match status" value="1"/>
</dbReference>
<keyword evidence="3" id="KW-1185">Reference proteome</keyword>
<dbReference type="EMBL" id="JAAOAS010000052">
    <property type="protein sequence ID" value="KAF5599308.1"/>
    <property type="molecule type" value="Genomic_DNA"/>
</dbReference>
<dbReference type="InterPro" id="IPR027417">
    <property type="entry name" value="P-loop_NTPase"/>
</dbReference>
<accession>A0A8H5PML7</accession>
<evidence type="ECO:0000313" key="2">
    <source>
        <dbReference type="EMBL" id="KAF5599308.1"/>
    </source>
</evidence>
<comment type="caution">
    <text evidence="2">The sequence shown here is derived from an EMBL/GenBank/DDBJ whole genome shotgun (WGS) entry which is preliminary data.</text>
</comment>